<reference evidence="1" key="1">
    <citation type="submission" date="2014-09" db="EMBL/GenBank/DDBJ databases">
        <authorList>
            <person name="Magalhaes I.L.F."/>
            <person name="Oliveira U."/>
            <person name="Santos F.R."/>
            <person name="Vidigal T.H.D.A."/>
            <person name="Brescovit A.D."/>
            <person name="Santos A.J."/>
        </authorList>
    </citation>
    <scope>NUCLEOTIDE SEQUENCE</scope>
    <source>
        <tissue evidence="1">Shoot tissue taken approximately 20 cm above the soil surface</tissue>
    </source>
</reference>
<protein>
    <submittedName>
        <fullName evidence="1">Uncharacterized protein</fullName>
    </submittedName>
</protein>
<accession>A0A0A9A1N2</accession>
<organism evidence="1">
    <name type="scientific">Arundo donax</name>
    <name type="common">Giant reed</name>
    <name type="synonym">Donax arundinaceus</name>
    <dbReference type="NCBI Taxonomy" id="35708"/>
    <lineage>
        <taxon>Eukaryota</taxon>
        <taxon>Viridiplantae</taxon>
        <taxon>Streptophyta</taxon>
        <taxon>Embryophyta</taxon>
        <taxon>Tracheophyta</taxon>
        <taxon>Spermatophyta</taxon>
        <taxon>Magnoliopsida</taxon>
        <taxon>Liliopsida</taxon>
        <taxon>Poales</taxon>
        <taxon>Poaceae</taxon>
        <taxon>PACMAD clade</taxon>
        <taxon>Arundinoideae</taxon>
        <taxon>Arundineae</taxon>
        <taxon>Arundo</taxon>
    </lineage>
</organism>
<sequence>MVKTCHKSALTVYS</sequence>
<reference evidence="1" key="2">
    <citation type="journal article" date="2015" name="Data Brief">
        <title>Shoot transcriptome of the giant reed, Arundo donax.</title>
        <authorList>
            <person name="Barrero R.A."/>
            <person name="Guerrero F.D."/>
            <person name="Moolhuijzen P."/>
            <person name="Goolsby J.A."/>
            <person name="Tidwell J."/>
            <person name="Bellgard S.E."/>
            <person name="Bellgard M.I."/>
        </authorList>
    </citation>
    <scope>NUCLEOTIDE SEQUENCE</scope>
    <source>
        <tissue evidence="1">Shoot tissue taken approximately 20 cm above the soil surface</tissue>
    </source>
</reference>
<dbReference type="EMBL" id="GBRH01252356">
    <property type="protein sequence ID" value="JAD45539.1"/>
    <property type="molecule type" value="Transcribed_RNA"/>
</dbReference>
<proteinExistence type="predicted"/>
<evidence type="ECO:0000313" key="1">
    <source>
        <dbReference type="EMBL" id="JAD45539.1"/>
    </source>
</evidence>
<name>A0A0A9A1N2_ARUDO</name>